<dbReference type="Proteomes" id="UP000183174">
    <property type="component" value="Unassembled WGS sequence"/>
</dbReference>
<proteinExistence type="predicted"/>
<sequence>MKATACCCQLHSVPAALEQCDADVLLKLSDPLADRAMGNVQLVGGPGIAAMPSGYFENA</sequence>
<organism evidence="1 2">
    <name type="scientific">Bradyrhizobium yuanmingense</name>
    <dbReference type="NCBI Taxonomy" id="108015"/>
    <lineage>
        <taxon>Bacteria</taxon>
        <taxon>Pseudomonadati</taxon>
        <taxon>Pseudomonadota</taxon>
        <taxon>Alphaproteobacteria</taxon>
        <taxon>Hyphomicrobiales</taxon>
        <taxon>Nitrobacteraceae</taxon>
        <taxon>Bradyrhizobium</taxon>
    </lineage>
</organism>
<evidence type="ECO:0000313" key="1">
    <source>
        <dbReference type="EMBL" id="SCB27459.1"/>
    </source>
</evidence>
<accession>A0A1C3VID0</accession>
<reference evidence="1 2" key="1">
    <citation type="submission" date="2016-08" db="EMBL/GenBank/DDBJ databases">
        <authorList>
            <person name="Seilhamer J.J."/>
        </authorList>
    </citation>
    <scope>NUCLEOTIDE SEQUENCE [LARGE SCALE GENOMIC DNA]</scope>
    <source>
        <strain evidence="1 2">CCBAU 10071</strain>
    </source>
</reference>
<evidence type="ECO:0000313" key="2">
    <source>
        <dbReference type="Proteomes" id="UP000183174"/>
    </source>
</evidence>
<dbReference type="AlphaFoldDB" id="A0A1C3VID0"/>
<protein>
    <submittedName>
        <fullName evidence="1">Uncharacterized protein</fullName>
    </submittedName>
</protein>
<name>A0A1C3VID0_9BRAD</name>
<dbReference type="EMBL" id="FMAE01000004">
    <property type="protein sequence ID" value="SCB27459.1"/>
    <property type="molecule type" value="Genomic_DNA"/>
</dbReference>
<gene>
    <name evidence="1" type="ORF">GA0061099_100429</name>
</gene>